<evidence type="ECO:0000313" key="2">
    <source>
        <dbReference type="EMBL" id="ATF26149.1"/>
    </source>
</evidence>
<evidence type="ECO:0000313" key="3">
    <source>
        <dbReference type="EMBL" id="SPP30191.1"/>
    </source>
</evidence>
<feature type="chain" id="PRO_5038216337" description="Lipoprotein" evidence="1">
    <location>
        <begin position="22"/>
        <end position="156"/>
    </location>
</feature>
<evidence type="ECO:0000256" key="1">
    <source>
        <dbReference type="SAM" id="SignalP"/>
    </source>
</evidence>
<keyword evidence="4" id="KW-1185">Reference proteome</keyword>
<proteinExistence type="predicted"/>
<accession>A0A1D2KDI4</accession>
<reference evidence="2 4" key="1">
    <citation type="submission" date="2017-09" db="EMBL/GenBank/DDBJ databases">
        <title>Complete Genome Sequences of Two Strains of the Meat Spoilage Bacterium Brochothrix thermosphacta Isolated from Ground Chicken.</title>
        <authorList>
            <person name="Paoli G.C."/>
            <person name="Wijey C."/>
            <person name="Chen C.-Y."/>
            <person name="Nguyen L."/>
            <person name="Yan X."/>
            <person name="Irwin P.L."/>
        </authorList>
    </citation>
    <scope>NUCLEOTIDE SEQUENCE [LARGE SCALE GENOMIC DNA]</scope>
    <source>
        <strain evidence="2 4">BI</strain>
    </source>
</reference>
<gene>
    <name evidence="3" type="ORF">BTBSAS_70042</name>
    <name evidence="2" type="ORF">CNY62_06960</name>
</gene>
<dbReference type="EMBL" id="OUNC01000067">
    <property type="protein sequence ID" value="SPP30191.1"/>
    <property type="molecule type" value="Genomic_DNA"/>
</dbReference>
<keyword evidence="1" id="KW-0732">Signal</keyword>
<evidence type="ECO:0008006" key="6">
    <source>
        <dbReference type="Google" id="ProtNLM"/>
    </source>
</evidence>
<feature type="signal peptide" evidence="1">
    <location>
        <begin position="1"/>
        <end position="21"/>
    </location>
</feature>
<dbReference type="AlphaFoldDB" id="A0A1D2KDI4"/>
<name>A0A1D2KDI4_BROTH</name>
<organism evidence="2 4">
    <name type="scientific">Brochothrix thermosphacta</name>
    <name type="common">Microbacterium thermosphactum</name>
    <dbReference type="NCBI Taxonomy" id="2756"/>
    <lineage>
        <taxon>Bacteria</taxon>
        <taxon>Bacillati</taxon>
        <taxon>Bacillota</taxon>
        <taxon>Bacilli</taxon>
        <taxon>Bacillales</taxon>
        <taxon>Listeriaceae</taxon>
        <taxon>Brochothrix</taxon>
    </lineage>
</organism>
<evidence type="ECO:0000313" key="5">
    <source>
        <dbReference type="Proteomes" id="UP000270190"/>
    </source>
</evidence>
<protein>
    <recommendedName>
        <fullName evidence="6">Lipoprotein</fullName>
    </recommendedName>
</protein>
<dbReference type="RefSeq" id="WP_029090867.1">
    <property type="nucleotide sequence ID" value="NZ_CBCPHX010000006.1"/>
</dbReference>
<dbReference type="STRING" id="2756.BFR44_09910"/>
<dbReference type="KEGG" id="bths:CNY62_06960"/>
<dbReference type="PROSITE" id="PS51257">
    <property type="entry name" value="PROKAR_LIPOPROTEIN"/>
    <property type="match status" value="1"/>
</dbReference>
<reference evidence="3" key="3">
    <citation type="submission" date="2018-04" db="EMBL/GenBank/DDBJ databases">
        <authorList>
            <person name="Go L.Y."/>
            <person name="Mitchell J.A."/>
        </authorList>
    </citation>
    <scope>NUCLEOTIDE SEQUENCE</scope>
    <source>
        <strain evidence="3">BSAS1 3</strain>
    </source>
</reference>
<dbReference type="Proteomes" id="UP000270190">
    <property type="component" value="Unassembled WGS sequence"/>
</dbReference>
<evidence type="ECO:0000313" key="4">
    <source>
        <dbReference type="Proteomes" id="UP000243591"/>
    </source>
</evidence>
<dbReference type="EMBL" id="CP023483">
    <property type="protein sequence ID" value="ATF26149.1"/>
    <property type="molecule type" value="Genomic_DNA"/>
</dbReference>
<reference evidence="5" key="2">
    <citation type="submission" date="2018-04" db="EMBL/GenBank/DDBJ databases">
        <authorList>
            <person name="Illikoud N."/>
        </authorList>
    </citation>
    <scope>NUCLEOTIDE SEQUENCE [LARGE SCALE GENOMIC DNA]</scope>
</reference>
<dbReference type="Proteomes" id="UP000243591">
    <property type="component" value="Chromosome"/>
</dbReference>
<sequence>MKKKLVILVTLAICLIMVGCANTNKETKAITDWKNDDGNVSDKEFKEYTKNNNSLSYEKDKFVIKKSENVNKATADDTNITTYSVSDVYLPKDMARKLLKDDLTKTELLTKYIGAAQAITVDGDKTTVSFVTGPRGYENITFVFEKDKLVDKKKDF</sequence>